<keyword evidence="4" id="KW-0106">Calcium</keyword>
<feature type="transmembrane region" description="Helical" evidence="8">
    <location>
        <begin position="518"/>
        <end position="543"/>
    </location>
</feature>
<evidence type="ECO:0000256" key="5">
    <source>
        <dbReference type="ARBA" id="ARBA00022692"/>
    </source>
</evidence>
<dbReference type="InterPro" id="IPR004837">
    <property type="entry name" value="NaCa_Exmemb"/>
</dbReference>
<sequence length="611" mass="67671">MSRSRRKKLAKNFREIKGKIVTFKMKGDLVLMFATFPLVFLFCCIPASCYVTGDKIGDREIRNETQPDWSDSSVPCEDYHKQPIQLQCQFVNDTEDCQIDEGFIDYLKFSICKFPPHLLPLALVFLGVTFLAFGNGAPDIFSAVAAISASKNGDAGMAIGALFGAGIFVTTMVAGAIAFTRPFKMVERPFLRDVIFYLGAAFWTFKVLYVMRITFYEALGFIGLYVLYVAVVVVGRKVYQRQRRRSFELNNGTTSYDNQDRSTNVGDFSDMIGSVNTDATAEAASHSINASLANGLGATESLFAGVLLGGNDPKPHENTPLLQHHNIQDVDKREHPLREFFRSINPIDSDWKTMGSISQVYEIFKAPFVFLLIMTVPVVDYSEDKHNWNRILNSLHLLTSPLYCVMTVQVGMRPISGGFLVWHLVLCIGVVLASVVFFTSKYEKQPAYHPLFAYLGFVVAVIWIYSVANEIVNLLEMYGIVLQVSNAVLGLTVLAWGNSIGDMIADVTMAKQGFPKMALSACFGGPLFNMLLGIGISCVVATGGPGKDFQLNHKTVQYILAGGLAVSLIFSLFFMLVRKFQVGKLYGILLFIIYSVFLVFALLTDLGAIPL</sequence>
<evidence type="ECO:0000256" key="7">
    <source>
        <dbReference type="ARBA" id="ARBA00023136"/>
    </source>
</evidence>
<comment type="subcellular location">
    <subcellularLocation>
        <location evidence="1">Membrane</location>
        <topology evidence="1">Multi-pass membrane protein</topology>
    </subcellularLocation>
</comment>
<evidence type="ECO:0000256" key="1">
    <source>
        <dbReference type="ARBA" id="ARBA00004141"/>
    </source>
</evidence>
<dbReference type="EMBL" id="JAIZAY010000004">
    <property type="protein sequence ID" value="KAJ8044044.1"/>
    <property type="molecule type" value="Genomic_DNA"/>
</dbReference>
<dbReference type="GO" id="GO:0006874">
    <property type="term" value="P:intracellular calcium ion homeostasis"/>
    <property type="evidence" value="ECO:0007669"/>
    <property type="project" value="TreeGrafter"/>
</dbReference>
<evidence type="ECO:0000313" key="11">
    <source>
        <dbReference type="Proteomes" id="UP001152320"/>
    </source>
</evidence>
<comment type="caution">
    <text evidence="10">The sequence shown here is derived from an EMBL/GenBank/DDBJ whole genome shotgun (WGS) entry which is preliminary data.</text>
</comment>
<feature type="transmembrane region" description="Helical" evidence="8">
    <location>
        <begin position="451"/>
        <end position="468"/>
    </location>
</feature>
<evidence type="ECO:0000313" key="10">
    <source>
        <dbReference type="EMBL" id="KAJ8044044.1"/>
    </source>
</evidence>
<feature type="transmembrane region" description="Helical" evidence="8">
    <location>
        <begin position="480"/>
        <end position="497"/>
    </location>
</feature>
<keyword evidence="5 8" id="KW-0812">Transmembrane</keyword>
<feature type="domain" description="Sodium/calcium exchanger membrane region" evidence="9">
    <location>
        <begin position="125"/>
        <end position="233"/>
    </location>
</feature>
<name>A0A9Q1CGG8_HOLLE</name>
<reference evidence="10" key="1">
    <citation type="submission" date="2021-10" db="EMBL/GenBank/DDBJ databases">
        <title>Tropical sea cucumber genome reveals ecological adaptation and Cuvierian tubules defense mechanism.</title>
        <authorList>
            <person name="Chen T."/>
        </authorList>
    </citation>
    <scope>NUCLEOTIDE SEQUENCE</scope>
    <source>
        <strain evidence="10">Nanhai2018</strain>
        <tissue evidence="10">Muscle</tissue>
    </source>
</reference>
<dbReference type="Proteomes" id="UP001152320">
    <property type="component" value="Chromosome 4"/>
</dbReference>
<keyword evidence="7 8" id="KW-0472">Membrane</keyword>
<keyword evidence="4" id="KW-0406">Ion transport</keyword>
<feature type="domain" description="Sodium/calcium exchanger membrane region" evidence="9">
    <location>
        <begin position="453"/>
        <end position="602"/>
    </location>
</feature>
<dbReference type="PANTHER" id="PTHR12266">
    <property type="entry name" value="NA+/CA2+ K+ INDEPENDENT EXCHANGER"/>
    <property type="match status" value="1"/>
</dbReference>
<evidence type="ECO:0000256" key="3">
    <source>
        <dbReference type="ARBA" id="ARBA00022449"/>
    </source>
</evidence>
<dbReference type="AlphaFoldDB" id="A0A9Q1CGG8"/>
<feature type="transmembrane region" description="Helical" evidence="8">
    <location>
        <begin position="215"/>
        <end position="235"/>
    </location>
</feature>
<evidence type="ECO:0000256" key="6">
    <source>
        <dbReference type="ARBA" id="ARBA00022989"/>
    </source>
</evidence>
<evidence type="ECO:0000256" key="8">
    <source>
        <dbReference type="SAM" id="Phobius"/>
    </source>
</evidence>
<dbReference type="Pfam" id="PF01699">
    <property type="entry name" value="Na_Ca_ex"/>
    <property type="match status" value="2"/>
</dbReference>
<keyword evidence="6 8" id="KW-1133">Transmembrane helix</keyword>
<dbReference type="GO" id="GO:0016020">
    <property type="term" value="C:membrane"/>
    <property type="evidence" value="ECO:0007669"/>
    <property type="project" value="UniProtKB-SubCell"/>
</dbReference>
<organism evidence="10 11">
    <name type="scientific">Holothuria leucospilota</name>
    <name type="common">Black long sea cucumber</name>
    <name type="synonym">Mertensiothuria leucospilota</name>
    <dbReference type="NCBI Taxonomy" id="206669"/>
    <lineage>
        <taxon>Eukaryota</taxon>
        <taxon>Metazoa</taxon>
        <taxon>Echinodermata</taxon>
        <taxon>Eleutherozoa</taxon>
        <taxon>Echinozoa</taxon>
        <taxon>Holothuroidea</taxon>
        <taxon>Aspidochirotacea</taxon>
        <taxon>Aspidochirotida</taxon>
        <taxon>Holothuriidae</taxon>
        <taxon>Holothuria</taxon>
    </lineage>
</organism>
<proteinExistence type="predicted"/>
<dbReference type="InterPro" id="IPR044880">
    <property type="entry name" value="NCX_ion-bd_dom_sf"/>
</dbReference>
<keyword evidence="11" id="KW-1185">Reference proteome</keyword>
<keyword evidence="2" id="KW-0813">Transport</keyword>
<dbReference type="GO" id="GO:0005432">
    <property type="term" value="F:calcium:sodium antiporter activity"/>
    <property type="evidence" value="ECO:0007669"/>
    <property type="project" value="TreeGrafter"/>
</dbReference>
<gene>
    <name evidence="10" type="ORF">HOLleu_11393</name>
</gene>
<feature type="transmembrane region" description="Helical" evidence="8">
    <location>
        <begin position="588"/>
        <end position="609"/>
    </location>
</feature>
<feature type="transmembrane region" description="Helical" evidence="8">
    <location>
        <begin position="29"/>
        <end position="52"/>
    </location>
</feature>
<keyword evidence="3" id="KW-0050">Antiport</keyword>
<evidence type="ECO:0000259" key="9">
    <source>
        <dbReference type="Pfam" id="PF01699"/>
    </source>
</evidence>
<accession>A0A9Q1CGG8</accession>
<dbReference type="OrthoDB" id="407410at2759"/>
<evidence type="ECO:0000256" key="4">
    <source>
        <dbReference type="ARBA" id="ARBA00022568"/>
    </source>
</evidence>
<dbReference type="Gene3D" id="1.20.1420.30">
    <property type="entry name" value="NCX, central ion-binding region"/>
    <property type="match status" value="2"/>
</dbReference>
<feature type="transmembrane region" description="Helical" evidence="8">
    <location>
        <begin position="360"/>
        <end position="379"/>
    </location>
</feature>
<feature type="transmembrane region" description="Helical" evidence="8">
    <location>
        <begin position="555"/>
        <end position="576"/>
    </location>
</feature>
<dbReference type="PANTHER" id="PTHR12266:SF0">
    <property type="entry name" value="MITOCHONDRIAL SODIUM_CALCIUM EXCHANGER PROTEIN"/>
    <property type="match status" value="1"/>
</dbReference>
<keyword evidence="4" id="KW-0109">Calcium transport</keyword>
<feature type="transmembrane region" description="Helical" evidence="8">
    <location>
        <begin position="118"/>
        <end position="137"/>
    </location>
</feature>
<evidence type="ECO:0000256" key="2">
    <source>
        <dbReference type="ARBA" id="ARBA00022448"/>
    </source>
</evidence>
<feature type="transmembrane region" description="Helical" evidence="8">
    <location>
        <begin position="419"/>
        <end position="439"/>
    </location>
</feature>
<dbReference type="InterPro" id="IPR051359">
    <property type="entry name" value="CaCA_antiporter"/>
</dbReference>
<protein>
    <submittedName>
        <fullName evidence="10">Mitochondrial sodium/calcium exchanger protein</fullName>
    </submittedName>
</protein>
<feature type="transmembrane region" description="Helical" evidence="8">
    <location>
        <begin position="157"/>
        <end position="178"/>
    </location>
</feature>